<evidence type="ECO:0000256" key="1">
    <source>
        <dbReference type="SAM" id="MobiDB-lite"/>
    </source>
</evidence>
<comment type="caution">
    <text evidence="2">The sequence shown here is derived from an EMBL/GenBank/DDBJ whole genome shotgun (WGS) entry which is preliminary data.</text>
</comment>
<gene>
    <name evidence="2" type="ORF">M0812_02415</name>
</gene>
<evidence type="ECO:0000313" key="3">
    <source>
        <dbReference type="Proteomes" id="UP001146793"/>
    </source>
</evidence>
<proteinExistence type="predicted"/>
<organism evidence="2 3">
    <name type="scientific">Anaeramoeba flamelloides</name>
    <dbReference type="NCBI Taxonomy" id="1746091"/>
    <lineage>
        <taxon>Eukaryota</taxon>
        <taxon>Metamonada</taxon>
        <taxon>Anaeramoebidae</taxon>
        <taxon>Anaeramoeba</taxon>
    </lineage>
</organism>
<dbReference type="Proteomes" id="UP001146793">
    <property type="component" value="Unassembled WGS sequence"/>
</dbReference>
<sequence>MNSIQSKSQRTISQTNVQNNIFEELSQNYNFQRDSDDSFFDTETDSDTYFDCNTDIDSENNSSKKKNYQTKKIKVENLKTLSKTKIWIKLGEERIETNWKIKEKTLMEELFENNLRKINPRSRKRKKKINEKEIEIEKEDETVNENEIA</sequence>
<accession>A0AAV7YSR7</accession>
<protein>
    <submittedName>
        <fullName evidence="2">Uncharacterized protein</fullName>
    </submittedName>
</protein>
<feature type="compositionally biased region" description="Acidic residues" evidence="1">
    <location>
        <begin position="136"/>
        <end position="149"/>
    </location>
</feature>
<dbReference type="AlphaFoldDB" id="A0AAV7YSR7"/>
<feature type="region of interest" description="Disordered" evidence="1">
    <location>
        <begin position="121"/>
        <end position="149"/>
    </location>
</feature>
<name>A0AAV7YSR7_9EUKA</name>
<evidence type="ECO:0000313" key="2">
    <source>
        <dbReference type="EMBL" id="KAJ3430743.1"/>
    </source>
</evidence>
<dbReference type="EMBL" id="JANTQA010000048">
    <property type="protein sequence ID" value="KAJ3430743.1"/>
    <property type="molecule type" value="Genomic_DNA"/>
</dbReference>
<reference evidence="2" key="1">
    <citation type="submission" date="2022-08" db="EMBL/GenBank/DDBJ databases">
        <title>Novel sulphate-reducing endosymbionts in the free-living metamonad Anaeramoeba.</title>
        <authorList>
            <person name="Jerlstrom-Hultqvist J."/>
            <person name="Cepicka I."/>
            <person name="Gallot-Lavallee L."/>
            <person name="Salas-Leiva D."/>
            <person name="Curtis B.A."/>
            <person name="Zahonova K."/>
            <person name="Pipaliya S."/>
            <person name="Dacks J."/>
            <person name="Roger A.J."/>
        </authorList>
    </citation>
    <scope>NUCLEOTIDE SEQUENCE</scope>
    <source>
        <strain evidence="2">Busselton2</strain>
    </source>
</reference>